<dbReference type="Gene3D" id="1.10.10.140">
    <property type="entry name" value="Cytochrome c oxidase, subunit VIb"/>
    <property type="match status" value="1"/>
</dbReference>
<evidence type="ECO:0000256" key="3">
    <source>
        <dbReference type="ARBA" id="ARBA00023157"/>
    </source>
</evidence>
<comment type="subcellular location">
    <subcellularLocation>
        <location evidence="1">Mitochondrion</location>
    </subcellularLocation>
</comment>
<organism evidence="4">
    <name type="scientific">Anopheles atroparvus</name>
    <name type="common">European mosquito</name>
    <dbReference type="NCBI Taxonomy" id="41427"/>
    <lineage>
        <taxon>Eukaryota</taxon>
        <taxon>Metazoa</taxon>
        <taxon>Ecdysozoa</taxon>
        <taxon>Arthropoda</taxon>
        <taxon>Hexapoda</taxon>
        <taxon>Insecta</taxon>
        <taxon>Pterygota</taxon>
        <taxon>Neoptera</taxon>
        <taxon>Endopterygota</taxon>
        <taxon>Diptera</taxon>
        <taxon>Nematocera</taxon>
        <taxon>Culicoidea</taxon>
        <taxon>Culicidae</taxon>
        <taxon>Anophelinae</taxon>
        <taxon>Anopheles</taxon>
    </lineage>
</organism>
<dbReference type="VEuPathDB" id="VectorBase:AATE012645"/>
<evidence type="ECO:0000256" key="1">
    <source>
        <dbReference type="ARBA" id="ARBA00004173"/>
    </source>
</evidence>
<keyword evidence="2" id="KW-0496">Mitochondrion</keyword>
<protein>
    <submittedName>
        <fullName evidence="4">Uncharacterized protein</fullName>
    </submittedName>
</protein>
<dbReference type="InterPro" id="IPR036549">
    <property type="entry name" value="CX6/COA6-like_sf"/>
</dbReference>
<evidence type="ECO:0000313" key="4">
    <source>
        <dbReference type="EnsemblMetazoa" id="AATE012645-PA.1"/>
    </source>
</evidence>
<accession>A0A182J756</accession>
<name>A0A182J756_ANOAO</name>
<reference evidence="4" key="1">
    <citation type="submission" date="2022-08" db="UniProtKB">
        <authorList>
            <consortium name="EnsemblMetazoa"/>
        </authorList>
    </citation>
    <scope>IDENTIFICATION</scope>
    <source>
        <strain evidence="4">EBRO</strain>
    </source>
</reference>
<dbReference type="SUPFAM" id="SSF47694">
    <property type="entry name" value="Cytochrome c oxidase subunit h"/>
    <property type="match status" value="1"/>
</dbReference>
<dbReference type="GO" id="GO:0005739">
    <property type="term" value="C:mitochondrion"/>
    <property type="evidence" value="ECO:0007669"/>
    <property type="project" value="UniProtKB-SubCell"/>
</dbReference>
<dbReference type="Pfam" id="PF02297">
    <property type="entry name" value="COX6B"/>
    <property type="match status" value="1"/>
</dbReference>
<dbReference type="EnsemblMetazoa" id="AATE012645-RA">
    <property type="protein sequence ID" value="AATE012645-PA.1"/>
    <property type="gene ID" value="AATE012645"/>
</dbReference>
<dbReference type="AlphaFoldDB" id="A0A182J756"/>
<dbReference type="InterPro" id="IPR048280">
    <property type="entry name" value="COX6B-like"/>
</dbReference>
<dbReference type="STRING" id="41427.A0A182J756"/>
<evidence type="ECO:0000256" key="2">
    <source>
        <dbReference type="ARBA" id="ARBA00023128"/>
    </source>
</evidence>
<keyword evidence="3" id="KW-1015">Disulfide bond</keyword>
<sequence length="151" mass="17156">MTGPMHQVCTQIARANFRQTIDSMPPHGVVVSAGGRKYANEKITHASPQQKAIGANIWSQKYSRSSRIRDLASARGQRREGIRPSDNAAVQHRNLILHTAIAPEPKECIHLRKLYQQGCPAQWVKHFDRKRTYDQFKQKIAKGYEPLNDAK</sequence>
<proteinExistence type="predicted"/>